<dbReference type="Proteomes" id="UP000031366">
    <property type="component" value="Unassembled WGS sequence"/>
</dbReference>
<evidence type="ECO:0000256" key="1">
    <source>
        <dbReference type="ARBA" id="ARBA00023015"/>
    </source>
</evidence>
<proteinExistence type="predicted"/>
<dbReference type="SMART" id="SM00342">
    <property type="entry name" value="HTH_ARAC"/>
    <property type="match status" value="1"/>
</dbReference>
<dbReference type="Gene3D" id="1.10.10.60">
    <property type="entry name" value="Homeodomain-like"/>
    <property type="match status" value="2"/>
</dbReference>
<dbReference type="EMBL" id="AYSO01000017">
    <property type="protein sequence ID" value="KIE46248.1"/>
    <property type="molecule type" value="Genomic_DNA"/>
</dbReference>
<evidence type="ECO:0000313" key="5">
    <source>
        <dbReference type="Proteomes" id="UP000031366"/>
    </source>
</evidence>
<reference evidence="4 5" key="1">
    <citation type="journal article" date="2015" name="Infect. Genet. Evol.">
        <title>Genomic sequences of six botulinum neurotoxin-producing strains representing three clostridial species illustrate the mobility and diversity of botulinum neurotoxin genes.</title>
        <authorList>
            <person name="Smith T.J."/>
            <person name="Hill K.K."/>
            <person name="Xie G."/>
            <person name="Foley B.T."/>
            <person name="Williamson C.H."/>
            <person name="Foster J.T."/>
            <person name="Johnson S.L."/>
            <person name="Chertkov O."/>
            <person name="Teshima H."/>
            <person name="Gibbons H.S."/>
            <person name="Johnsky L.A."/>
            <person name="Karavis M.A."/>
            <person name="Smith L.A."/>
        </authorList>
    </citation>
    <scope>NUCLEOTIDE SEQUENCE [LARGE SCALE GENOMIC DNA]</scope>
    <source>
        <strain evidence="4 5">CDC 2741</strain>
    </source>
</reference>
<dbReference type="PROSITE" id="PS01124">
    <property type="entry name" value="HTH_ARAC_FAMILY_2"/>
    <property type="match status" value="1"/>
</dbReference>
<dbReference type="AlphaFoldDB" id="A0A0C1U3Z9"/>
<dbReference type="InterPro" id="IPR018060">
    <property type="entry name" value="HTH_AraC"/>
</dbReference>
<sequence length="322" mass="37415">MEDILKEIHDPCLMKYGFYLDKEYKSFNSEGITYSILSEKSSGHYWVYTHKNLFSISIHDFVFSEDIFLEYKIPEYLSISYFESGSGEEFKPYKRINCGCIRGFIGNHNLYQALFHKNIPIRSIGIEIMPEYYNDYLKTKYPGEYKNPCSAFLSIDGATNFPELVHLLKQIKNYRGTGMSAKLFYESKVAEAISLIVDKSKTMSSTSPAKKISNQDMESIRTVASYIDDHYAFNIHLEQLAKIACMGTTKLKYTFKSVYKCTITQYIQNKRMHEAEHIFLNTDLNINQVAQIVGYKNASRFSELFYKNTGLLPNEFRRNLNL</sequence>
<keyword evidence="1" id="KW-0805">Transcription regulation</keyword>
<dbReference type="RefSeq" id="WP_039633551.1">
    <property type="nucleotide sequence ID" value="NZ_AYSO01000017.1"/>
</dbReference>
<evidence type="ECO:0000259" key="3">
    <source>
        <dbReference type="PROSITE" id="PS01124"/>
    </source>
</evidence>
<organism evidence="4 5">
    <name type="scientific">Clostridium argentinense CDC 2741</name>
    <dbReference type="NCBI Taxonomy" id="1418104"/>
    <lineage>
        <taxon>Bacteria</taxon>
        <taxon>Bacillati</taxon>
        <taxon>Bacillota</taxon>
        <taxon>Clostridia</taxon>
        <taxon>Eubacteriales</taxon>
        <taxon>Clostridiaceae</taxon>
        <taxon>Clostridium</taxon>
    </lineage>
</organism>
<dbReference type="SUPFAM" id="SSF46689">
    <property type="entry name" value="Homeodomain-like"/>
    <property type="match status" value="1"/>
</dbReference>
<dbReference type="STRING" id="29341.RSJ17_16915"/>
<dbReference type="Pfam" id="PF12833">
    <property type="entry name" value="HTH_18"/>
    <property type="match status" value="1"/>
</dbReference>
<dbReference type="InterPro" id="IPR009057">
    <property type="entry name" value="Homeodomain-like_sf"/>
</dbReference>
<dbReference type="GO" id="GO:0003700">
    <property type="term" value="F:DNA-binding transcription factor activity"/>
    <property type="evidence" value="ECO:0007669"/>
    <property type="project" value="InterPro"/>
</dbReference>
<accession>A0A0C1U3Z9</accession>
<feature type="domain" description="HTH araC/xylS-type" evidence="3">
    <location>
        <begin position="221"/>
        <end position="319"/>
    </location>
</feature>
<evidence type="ECO:0000256" key="2">
    <source>
        <dbReference type="ARBA" id="ARBA00023163"/>
    </source>
</evidence>
<comment type="caution">
    <text evidence="4">The sequence shown here is derived from an EMBL/GenBank/DDBJ whole genome shotgun (WGS) entry which is preliminary data.</text>
</comment>
<protein>
    <submittedName>
        <fullName evidence="4">Helix-turn-helix domain protein</fullName>
    </submittedName>
</protein>
<dbReference type="GO" id="GO:0043565">
    <property type="term" value="F:sequence-specific DNA binding"/>
    <property type="evidence" value="ECO:0007669"/>
    <property type="project" value="InterPro"/>
</dbReference>
<dbReference type="PANTHER" id="PTHR47893:SF1">
    <property type="entry name" value="REGULATORY PROTEIN PCHR"/>
    <property type="match status" value="1"/>
</dbReference>
<evidence type="ECO:0000313" key="4">
    <source>
        <dbReference type="EMBL" id="KIE46248.1"/>
    </source>
</evidence>
<dbReference type="PANTHER" id="PTHR47893">
    <property type="entry name" value="REGULATORY PROTEIN PCHR"/>
    <property type="match status" value="1"/>
</dbReference>
<name>A0A0C1U3Z9_9CLOT</name>
<dbReference type="InterPro" id="IPR053142">
    <property type="entry name" value="PchR_regulatory_protein"/>
</dbReference>
<keyword evidence="5" id="KW-1185">Reference proteome</keyword>
<dbReference type="OrthoDB" id="3177689at2"/>
<gene>
    <name evidence="4" type="ORF">U732_1719</name>
</gene>
<keyword evidence="2" id="KW-0804">Transcription</keyword>